<proteinExistence type="predicted"/>
<dbReference type="AlphaFoldDB" id="A0A076EJZ0"/>
<dbReference type="EMBL" id="CP008947">
    <property type="protein sequence ID" value="AII03769.1"/>
    <property type="molecule type" value="Genomic_DNA"/>
</dbReference>
<dbReference type="Proteomes" id="UP000028488">
    <property type="component" value="Chromosome"/>
</dbReference>
<evidence type="ECO:0000256" key="2">
    <source>
        <dbReference type="SAM" id="Phobius"/>
    </source>
</evidence>
<evidence type="ECO:0000313" key="4">
    <source>
        <dbReference type="Proteomes" id="UP000028488"/>
    </source>
</evidence>
<feature type="region of interest" description="Disordered" evidence="1">
    <location>
        <begin position="1"/>
        <end position="30"/>
    </location>
</feature>
<evidence type="ECO:0000256" key="1">
    <source>
        <dbReference type="SAM" id="MobiDB-lite"/>
    </source>
</evidence>
<evidence type="ECO:0000313" key="3">
    <source>
        <dbReference type="EMBL" id="AII03769.1"/>
    </source>
</evidence>
<accession>A0A076EJZ0</accession>
<feature type="transmembrane region" description="Helical" evidence="2">
    <location>
        <begin position="68"/>
        <end position="88"/>
    </location>
</feature>
<dbReference type="RefSeq" id="WP_037232223.1">
    <property type="nucleotide sequence ID" value="NZ_CP008947.1"/>
</dbReference>
<dbReference type="eggNOG" id="ENOG5031XNF">
    <property type="taxonomic scope" value="Bacteria"/>
</dbReference>
<reference evidence="3 4" key="1">
    <citation type="submission" date="2014-07" db="EMBL/GenBank/DDBJ databases">
        <title>Genome Sequence of Rhodococcus opacus Strain R7, a Biodegrader of Mono- and Polycyclic Aromatic Hydrocarbons.</title>
        <authorList>
            <person name="Di Gennaro P."/>
            <person name="Zampolli J."/>
            <person name="Presti I."/>
            <person name="Cappelletti M."/>
            <person name="D'Ursi P."/>
            <person name="Orro A."/>
            <person name="Mezzelani A."/>
            <person name="Milanesi L."/>
        </authorList>
    </citation>
    <scope>NUCLEOTIDE SEQUENCE [LARGE SCALE GENOMIC DNA]</scope>
    <source>
        <strain evidence="3 4">R7</strain>
    </source>
</reference>
<organism evidence="3 4">
    <name type="scientific">Rhodococcus opacus</name>
    <name type="common">Nocardia opaca</name>
    <dbReference type="NCBI Taxonomy" id="37919"/>
    <lineage>
        <taxon>Bacteria</taxon>
        <taxon>Bacillati</taxon>
        <taxon>Actinomycetota</taxon>
        <taxon>Actinomycetes</taxon>
        <taxon>Mycobacteriales</taxon>
        <taxon>Nocardiaceae</taxon>
        <taxon>Rhodococcus</taxon>
    </lineage>
</organism>
<sequence>MTYQPDNGPSRELDSEHHPQDDAHTMRNHAGEAITDSRNWPGYILIAAGIAVLGLTLVAAGYGFEGWALIGGIACVLCLALGTALVLLERRRVKALEGKELTDQEGH</sequence>
<keyword evidence="2" id="KW-0812">Transmembrane</keyword>
<keyword evidence="2" id="KW-1133">Transmembrane helix</keyword>
<gene>
    <name evidence="3" type="ORF">EP51_03730</name>
</gene>
<name>A0A076EJZ0_RHOOP</name>
<feature type="transmembrane region" description="Helical" evidence="2">
    <location>
        <begin position="43"/>
        <end position="62"/>
    </location>
</feature>
<keyword evidence="2" id="KW-0472">Membrane</keyword>
<protein>
    <submittedName>
        <fullName evidence="3">Membrane protein</fullName>
    </submittedName>
</protein>
<feature type="compositionally biased region" description="Basic and acidic residues" evidence="1">
    <location>
        <begin position="9"/>
        <end position="25"/>
    </location>
</feature>